<dbReference type="InterPro" id="IPR008835">
    <property type="entry name" value="Sclerostin/SOSTDC1"/>
</dbReference>
<accession>A0A7R9I9T1</accession>
<dbReference type="GO" id="GO:0016055">
    <property type="term" value="P:Wnt signaling pathway"/>
    <property type="evidence" value="ECO:0007669"/>
    <property type="project" value="UniProtKB-KW"/>
</dbReference>
<dbReference type="GO" id="GO:0030178">
    <property type="term" value="P:negative regulation of Wnt signaling pathway"/>
    <property type="evidence" value="ECO:0007669"/>
    <property type="project" value="TreeGrafter"/>
</dbReference>
<keyword evidence="5" id="KW-0732">Signal</keyword>
<evidence type="ECO:0000256" key="6">
    <source>
        <dbReference type="ARBA" id="ARBA00023157"/>
    </source>
</evidence>
<keyword evidence="3" id="KW-0964">Secreted</keyword>
<dbReference type="AlphaFoldDB" id="A0A7R9I9T1"/>
<comment type="similarity">
    <text evidence="2">Belongs to the sclerostin family.</text>
</comment>
<dbReference type="GO" id="GO:0030514">
    <property type="term" value="P:negative regulation of BMP signaling pathway"/>
    <property type="evidence" value="ECO:0007669"/>
    <property type="project" value="TreeGrafter"/>
</dbReference>
<evidence type="ECO:0000256" key="4">
    <source>
        <dbReference type="ARBA" id="ARBA00022687"/>
    </source>
</evidence>
<organism evidence="9">
    <name type="scientific">Timema tahoe</name>
    <dbReference type="NCBI Taxonomy" id="61484"/>
    <lineage>
        <taxon>Eukaryota</taxon>
        <taxon>Metazoa</taxon>
        <taxon>Ecdysozoa</taxon>
        <taxon>Arthropoda</taxon>
        <taxon>Hexapoda</taxon>
        <taxon>Insecta</taxon>
        <taxon>Pterygota</taxon>
        <taxon>Neoptera</taxon>
        <taxon>Polyneoptera</taxon>
        <taxon>Phasmatodea</taxon>
        <taxon>Timematodea</taxon>
        <taxon>Timematoidea</taxon>
        <taxon>Timematidae</taxon>
        <taxon>Timema</taxon>
    </lineage>
</organism>
<dbReference type="PANTHER" id="PTHR14903:SF6">
    <property type="entry name" value="CTCK DOMAIN-CONTAINING PROTEIN"/>
    <property type="match status" value="1"/>
</dbReference>
<sequence length="300" mass="34352">MFTLLNVELGWEEHNDKSNVRAIRISIPMNRDEERNNRIGARVVSREGLEQFLSKVSKCLLSCSRERRSLRNRSDADQNRHDDPSPKRTGCSQYLSEEQTLNLAGVSLPSFCQLESFNTVLRYCHCWVVIGLTAAILVLKDSSCQKERNHFNLEVECLGLELGCRELRSKRYISDGMCTTPRPISEVVCADWCIMPAAPPGEGTPVAVLSNYYQESDWRASRRHEGRASDGVLLEKWRCVDGASRRRRVKLLCRDGSRRVYHVRVVKSCKCTKKQDPLKGQKRQGDKVATQRIRRRGDEP</sequence>
<dbReference type="Gene3D" id="2.10.90.10">
    <property type="entry name" value="Cystine-knot cytokines"/>
    <property type="match status" value="1"/>
</dbReference>
<dbReference type="PANTHER" id="PTHR14903">
    <property type="entry name" value="SCLEROSTIN-RELATED"/>
    <property type="match status" value="1"/>
</dbReference>
<keyword evidence="7" id="KW-0325">Glycoprotein</keyword>
<reference evidence="9" key="1">
    <citation type="submission" date="2020-11" db="EMBL/GenBank/DDBJ databases">
        <authorList>
            <person name="Tran Van P."/>
        </authorList>
    </citation>
    <scope>NUCLEOTIDE SEQUENCE</scope>
</reference>
<evidence type="ECO:0000256" key="2">
    <source>
        <dbReference type="ARBA" id="ARBA00007850"/>
    </source>
</evidence>
<evidence type="ECO:0000256" key="5">
    <source>
        <dbReference type="ARBA" id="ARBA00022729"/>
    </source>
</evidence>
<dbReference type="Pfam" id="PF05463">
    <property type="entry name" value="Sclerostin"/>
    <property type="match status" value="1"/>
</dbReference>
<evidence type="ECO:0000256" key="3">
    <source>
        <dbReference type="ARBA" id="ARBA00022525"/>
    </source>
</evidence>
<name>A0A7R9I9T1_9NEOP</name>
<gene>
    <name evidence="9" type="ORF">TTEB3V08_LOCUS974</name>
</gene>
<feature type="compositionally biased region" description="Basic and acidic residues" evidence="8">
    <location>
        <begin position="71"/>
        <end position="86"/>
    </location>
</feature>
<comment type="subcellular location">
    <subcellularLocation>
        <location evidence="1">Secreted</location>
    </subcellularLocation>
</comment>
<proteinExistence type="inferred from homology"/>
<evidence type="ECO:0000256" key="8">
    <source>
        <dbReference type="SAM" id="MobiDB-lite"/>
    </source>
</evidence>
<dbReference type="GO" id="GO:0036122">
    <property type="term" value="F:BMP binding"/>
    <property type="evidence" value="ECO:0007669"/>
    <property type="project" value="TreeGrafter"/>
</dbReference>
<dbReference type="GO" id="GO:0005615">
    <property type="term" value="C:extracellular space"/>
    <property type="evidence" value="ECO:0007669"/>
    <property type="project" value="InterPro"/>
</dbReference>
<keyword evidence="4" id="KW-0879">Wnt signaling pathway</keyword>
<feature type="region of interest" description="Disordered" evidence="8">
    <location>
        <begin position="275"/>
        <end position="300"/>
    </location>
</feature>
<evidence type="ECO:0000256" key="7">
    <source>
        <dbReference type="ARBA" id="ARBA00023180"/>
    </source>
</evidence>
<dbReference type="EMBL" id="OE000183">
    <property type="protein sequence ID" value="CAD7452809.1"/>
    <property type="molecule type" value="Genomic_DNA"/>
</dbReference>
<protein>
    <submittedName>
        <fullName evidence="9">Uncharacterized protein</fullName>
    </submittedName>
</protein>
<dbReference type="InterPro" id="IPR029034">
    <property type="entry name" value="Cystine-knot_cytokine"/>
</dbReference>
<evidence type="ECO:0000313" key="9">
    <source>
        <dbReference type="EMBL" id="CAD7452809.1"/>
    </source>
</evidence>
<evidence type="ECO:0000256" key="1">
    <source>
        <dbReference type="ARBA" id="ARBA00004613"/>
    </source>
</evidence>
<feature type="region of interest" description="Disordered" evidence="8">
    <location>
        <begin position="71"/>
        <end position="91"/>
    </location>
</feature>
<keyword evidence="6" id="KW-1015">Disulfide bond</keyword>
<feature type="compositionally biased region" description="Basic and acidic residues" evidence="8">
    <location>
        <begin position="275"/>
        <end position="286"/>
    </location>
</feature>